<dbReference type="RefSeq" id="WP_128627591.1">
    <property type="nucleotide sequence ID" value="NZ_RKST01000016.1"/>
</dbReference>
<evidence type="ECO:0000313" key="1">
    <source>
        <dbReference type="EMBL" id="RUM96788.1"/>
    </source>
</evidence>
<dbReference type="Gene3D" id="1.10.1200.10">
    <property type="entry name" value="ACP-like"/>
    <property type="match status" value="1"/>
</dbReference>
<proteinExistence type="predicted"/>
<name>A0A432V3T9_9HYPH</name>
<dbReference type="OrthoDB" id="8116034at2"/>
<dbReference type="AlphaFoldDB" id="A0A432V3T9"/>
<gene>
    <name evidence="1" type="ORF">EET67_16290</name>
</gene>
<dbReference type="Proteomes" id="UP000281647">
    <property type="component" value="Unassembled WGS sequence"/>
</dbReference>
<dbReference type="SUPFAM" id="SSF47336">
    <property type="entry name" value="ACP-like"/>
    <property type="match status" value="1"/>
</dbReference>
<comment type="caution">
    <text evidence="1">The sequence shown here is derived from an EMBL/GenBank/DDBJ whole genome shotgun (WGS) entry which is preliminary data.</text>
</comment>
<evidence type="ECO:0000313" key="2">
    <source>
        <dbReference type="Proteomes" id="UP000281647"/>
    </source>
</evidence>
<dbReference type="InterPro" id="IPR036736">
    <property type="entry name" value="ACP-like_sf"/>
</dbReference>
<sequence length="97" mass="10697">MTVSTTAIEAIIRDEIRSAQADRPTAKAGWEPQVDSLIMVSIAIRIEEEFNVKLPEAAMPPGGFDDENSCVAVFTQRVVELLDKQQAQQQPEGEKVL</sequence>
<dbReference type="EMBL" id="RKST01000016">
    <property type="protein sequence ID" value="RUM96788.1"/>
    <property type="molecule type" value="Genomic_DNA"/>
</dbReference>
<reference evidence="1 2" key="1">
    <citation type="submission" date="2018-11" db="EMBL/GenBank/DDBJ databases">
        <title>Pseudaminobacter arsenicus sp. nov., an arsenic-resistant bacterium isolated from arsenic-rich aquifers.</title>
        <authorList>
            <person name="Mu Y."/>
        </authorList>
    </citation>
    <scope>NUCLEOTIDE SEQUENCE [LARGE SCALE GENOMIC DNA]</scope>
    <source>
        <strain evidence="1 2">CB3</strain>
    </source>
</reference>
<accession>A0A432V3T9</accession>
<evidence type="ECO:0008006" key="3">
    <source>
        <dbReference type="Google" id="ProtNLM"/>
    </source>
</evidence>
<organism evidence="1 2">
    <name type="scientific">Borborobacter arsenicus</name>
    <dbReference type="NCBI Taxonomy" id="1851146"/>
    <lineage>
        <taxon>Bacteria</taxon>
        <taxon>Pseudomonadati</taxon>
        <taxon>Pseudomonadota</taxon>
        <taxon>Alphaproteobacteria</taxon>
        <taxon>Hyphomicrobiales</taxon>
        <taxon>Phyllobacteriaceae</taxon>
        <taxon>Borborobacter</taxon>
    </lineage>
</organism>
<keyword evidence="2" id="KW-1185">Reference proteome</keyword>
<protein>
    <recommendedName>
        <fullName evidence="3">Acyl carrier protein</fullName>
    </recommendedName>
</protein>